<keyword evidence="2" id="KW-1185">Reference proteome</keyword>
<proteinExistence type="predicted"/>
<evidence type="ECO:0000313" key="1">
    <source>
        <dbReference type="EMBL" id="GCL36120.1"/>
    </source>
</evidence>
<dbReference type="EMBL" id="BJCE01000027">
    <property type="protein sequence ID" value="GCL36120.1"/>
    <property type="molecule type" value="Genomic_DNA"/>
</dbReference>
<evidence type="ECO:0000313" key="2">
    <source>
        <dbReference type="Proteomes" id="UP000300142"/>
    </source>
</evidence>
<organism evidence="1 2">
    <name type="scientific">Sphaerospermopsis reniformis</name>
    <dbReference type="NCBI Taxonomy" id="531300"/>
    <lineage>
        <taxon>Bacteria</taxon>
        <taxon>Bacillati</taxon>
        <taxon>Cyanobacteriota</taxon>
        <taxon>Cyanophyceae</taxon>
        <taxon>Nostocales</taxon>
        <taxon>Aphanizomenonaceae</taxon>
        <taxon>Sphaerospermopsis</taxon>
    </lineage>
</organism>
<protein>
    <recommendedName>
        <fullName evidence="3">Abi-like protein</fullName>
    </recommendedName>
</protein>
<evidence type="ECO:0008006" key="3">
    <source>
        <dbReference type="Google" id="ProtNLM"/>
    </source>
</evidence>
<sequence>MPEPKLTEDDLKDILLAFSEARMKPYLNVTNNKYSDAIRIYEINTKLCEALYPSLHTLEISLRNKINTVLSVKYDHDWFINGKLQLEKYEQETINTALKKCNNNLNNLVPELNFGFWNSLIQKGFYQNTIWNPCSKQIFKYAQKSDLKIVNIQLKIKKILKLRNRTFHHEPIWNYRNIDIVHSDIHFFINLINPKVGNWLRKYDRFPEIYEVTSKQLDLITVYPNKIFS</sequence>
<comment type="caution">
    <text evidence="1">The sequence shown here is derived from an EMBL/GenBank/DDBJ whole genome shotgun (WGS) entry which is preliminary data.</text>
</comment>
<gene>
    <name evidence="1" type="ORF">SR1949_12200</name>
</gene>
<reference evidence="2" key="1">
    <citation type="submission" date="2019-02" db="EMBL/GenBank/DDBJ databases">
        <title>Draft genome sequence of Sphaerospermopsis reniformis NIES-1949.</title>
        <authorList>
            <person name="Yamaguchi H."/>
            <person name="Suzuki S."/>
            <person name="Kawachi M."/>
        </authorList>
    </citation>
    <scope>NUCLEOTIDE SEQUENCE [LARGE SCALE GENOMIC DNA]</scope>
    <source>
        <strain evidence="2">NIES-1949</strain>
    </source>
</reference>
<name>A0A479ZTU2_9CYAN</name>
<dbReference type="RefSeq" id="WP_137666729.1">
    <property type="nucleotide sequence ID" value="NZ_BJCE01000027.1"/>
</dbReference>
<dbReference type="Proteomes" id="UP000300142">
    <property type="component" value="Unassembled WGS sequence"/>
</dbReference>
<accession>A0A479ZTU2</accession>
<dbReference type="AlphaFoldDB" id="A0A479ZTU2"/>